<evidence type="ECO:0000256" key="1">
    <source>
        <dbReference type="SAM" id="Phobius"/>
    </source>
</evidence>
<proteinExistence type="predicted"/>
<organism evidence="3 4">
    <name type="scientific">Planoprotostelium fungivorum</name>
    <dbReference type="NCBI Taxonomy" id="1890364"/>
    <lineage>
        <taxon>Eukaryota</taxon>
        <taxon>Amoebozoa</taxon>
        <taxon>Evosea</taxon>
        <taxon>Variosea</taxon>
        <taxon>Cavosteliida</taxon>
        <taxon>Cavosteliaceae</taxon>
        <taxon>Planoprotostelium</taxon>
    </lineage>
</organism>
<protein>
    <submittedName>
        <fullName evidence="3">Uncharacterized protein</fullName>
    </submittedName>
</protein>
<keyword evidence="1" id="KW-1133">Transmembrane helix</keyword>
<accession>A0A2P6N9U6</accession>
<dbReference type="EMBL" id="MDYQ01000140">
    <property type="protein sequence ID" value="PRP80710.1"/>
    <property type="molecule type" value="Genomic_DNA"/>
</dbReference>
<keyword evidence="1" id="KW-0472">Membrane</keyword>
<evidence type="ECO:0000256" key="2">
    <source>
        <dbReference type="SAM" id="SignalP"/>
    </source>
</evidence>
<evidence type="ECO:0000313" key="3">
    <source>
        <dbReference type="EMBL" id="PRP80710.1"/>
    </source>
</evidence>
<dbReference type="Proteomes" id="UP000241769">
    <property type="component" value="Unassembled WGS sequence"/>
</dbReference>
<feature type="chain" id="PRO_5015184616" evidence="2">
    <location>
        <begin position="19"/>
        <end position="783"/>
    </location>
</feature>
<dbReference type="InParanoid" id="A0A2P6N9U6"/>
<evidence type="ECO:0000313" key="4">
    <source>
        <dbReference type="Proteomes" id="UP000241769"/>
    </source>
</evidence>
<sequence>MSARLFLFLSVCVSFSVADDCYFLNSCEDATLSFSQCWNCTSGQTLPTAESTIIFQSVDNVTLSNMTLVVRDIHIRDSQLTWTQSNVSSFNFFVTSSTFILNASTVLIRQDLSVQSNSSDMRFIDSTLYCTTASFNLTRLSFSSEWTHLNTFNSTLTRLIGSTLNVGSQVVWSGDLTASSSIVVHIPKEDVLVSITSSNSSVTLDDTSIIGPLTWLAGSFFISNCTLDSSPPSIAPNTTSSISNTSGLLHAFHWTYRSSMFYIGDTTISGTWSLQSITNNMLQRIDGSSALHLGGRWVISELRAKELTMDEFDPHNTWMEQNILDVQRLIIHRLVLSTSYFYLNVSRSTSYTIDEIYSEINSDWTSTPVRGGIPTHFSDSIRTTSECSKWVSDYNMSIVYNETALYVTYVPPTPNITYGWSDGIYTSFLYAGHSYWSTYCTDDYLEHYHLIIEDGDHRRVINNIYLTSSLPDENSCTYKKVKVYLESKGGGEKTRSIPLEVEILPADVLFARYYPWGFYNDTESRMTALAGTDSGKVQIWWNATEIPSICGYEAQQLYFGNQSVAVSQGRFTYRATRERKMSSPCAITYYAVPAVSVVYTKEGRNIKSSPFVPQDQSYPTSTTYNFYRNLVPVDASITPDHFNLRVIQAYSSSNFKTLQADDVPNIQCACGSFVLVVQIYDLDGTILTSFSLSKTIVQTYTYIAYGRYVMYVTGACTSSILFDSYGGYGRTIRSELVLKEEPPSPLRWIIPVSIVGGLIVVAGAVVTFILVKKRLRHNYYRLE</sequence>
<keyword evidence="4" id="KW-1185">Reference proteome</keyword>
<comment type="caution">
    <text evidence="3">The sequence shown here is derived from an EMBL/GenBank/DDBJ whole genome shotgun (WGS) entry which is preliminary data.</text>
</comment>
<gene>
    <name evidence="3" type="ORF">PROFUN_11583</name>
</gene>
<reference evidence="3 4" key="1">
    <citation type="journal article" date="2018" name="Genome Biol. Evol.">
        <title>Multiple Roots of Fruiting Body Formation in Amoebozoa.</title>
        <authorList>
            <person name="Hillmann F."/>
            <person name="Forbes G."/>
            <person name="Novohradska S."/>
            <person name="Ferling I."/>
            <person name="Riege K."/>
            <person name="Groth M."/>
            <person name="Westermann M."/>
            <person name="Marz M."/>
            <person name="Spaller T."/>
            <person name="Winckler T."/>
            <person name="Schaap P."/>
            <person name="Glockner G."/>
        </authorList>
    </citation>
    <scope>NUCLEOTIDE SEQUENCE [LARGE SCALE GENOMIC DNA]</scope>
    <source>
        <strain evidence="3 4">Jena</strain>
    </source>
</reference>
<name>A0A2P6N9U6_9EUKA</name>
<dbReference type="AlphaFoldDB" id="A0A2P6N9U6"/>
<keyword evidence="1" id="KW-0812">Transmembrane</keyword>
<keyword evidence="2" id="KW-0732">Signal</keyword>
<feature type="transmembrane region" description="Helical" evidence="1">
    <location>
        <begin position="748"/>
        <end position="771"/>
    </location>
</feature>
<feature type="signal peptide" evidence="2">
    <location>
        <begin position="1"/>
        <end position="18"/>
    </location>
</feature>